<feature type="region of interest" description="Disordered" evidence="1">
    <location>
        <begin position="1"/>
        <end position="39"/>
    </location>
</feature>
<name>A0A0F9JVU0_9ZZZZ</name>
<organism evidence="2">
    <name type="scientific">marine sediment metagenome</name>
    <dbReference type="NCBI Taxonomy" id="412755"/>
    <lineage>
        <taxon>unclassified sequences</taxon>
        <taxon>metagenomes</taxon>
        <taxon>ecological metagenomes</taxon>
    </lineage>
</organism>
<evidence type="ECO:0000313" key="2">
    <source>
        <dbReference type="EMBL" id="KKM73798.1"/>
    </source>
</evidence>
<protein>
    <submittedName>
        <fullName evidence="2">Uncharacterized protein</fullName>
    </submittedName>
</protein>
<proteinExistence type="predicted"/>
<sequence>LEVPPPYDKGRITFRGKKSDRADRMAKKKANRHKKGQKR</sequence>
<reference evidence="2" key="1">
    <citation type="journal article" date="2015" name="Nature">
        <title>Complex archaea that bridge the gap between prokaryotes and eukaryotes.</title>
        <authorList>
            <person name="Spang A."/>
            <person name="Saw J.H."/>
            <person name="Jorgensen S.L."/>
            <person name="Zaremba-Niedzwiedzka K."/>
            <person name="Martijn J."/>
            <person name="Lind A.E."/>
            <person name="van Eijk R."/>
            <person name="Schleper C."/>
            <person name="Guy L."/>
            <person name="Ettema T.J."/>
        </authorList>
    </citation>
    <scope>NUCLEOTIDE SEQUENCE</scope>
</reference>
<dbReference type="EMBL" id="LAZR01009245">
    <property type="protein sequence ID" value="KKM73798.1"/>
    <property type="molecule type" value="Genomic_DNA"/>
</dbReference>
<accession>A0A0F9JVU0</accession>
<feature type="compositionally biased region" description="Basic residues" evidence="1">
    <location>
        <begin position="26"/>
        <end position="39"/>
    </location>
</feature>
<comment type="caution">
    <text evidence="2">The sequence shown here is derived from an EMBL/GenBank/DDBJ whole genome shotgun (WGS) entry which is preliminary data.</text>
</comment>
<dbReference type="AlphaFoldDB" id="A0A0F9JVU0"/>
<gene>
    <name evidence="2" type="ORF">LCGC14_1406870</name>
</gene>
<feature type="non-terminal residue" evidence="2">
    <location>
        <position position="1"/>
    </location>
</feature>
<evidence type="ECO:0000256" key="1">
    <source>
        <dbReference type="SAM" id="MobiDB-lite"/>
    </source>
</evidence>